<gene>
    <name evidence="1" type="ORF">Clacol_006052</name>
</gene>
<sequence>MNDQKFPDIDEGPYNYRFIPHPDMKLIAIHHQIAFPDTETEELKPDHFMFCSYPFENIGWIAAKANDIFLSKYADAHPGLLKSITMILQICNKWTCPLDKNDPKHLSFLQNKINPDDIISENFSRTENGRLKPHLSENHFKKRRNGVKCKQKGSTSNFVSTKKLRILGEQISSDHAIEQKLGNILSWRSNVSDECDNQKVEHNDEKTNDIMTGSDIKMDDS</sequence>
<evidence type="ECO:0000313" key="2">
    <source>
        <dbReference type="Proteomes" id="UP001050691"/>
    </source>
</evidence>
<dbReference type="AlphaFoldDB" id="A0AAV5AGK0"/>
<evidence type="ECO:0000313" key="1">
    <source>
        <dbReference type="EMBL" id="GJJ11814.1"/>
    </source>
</evidence>
<dbReference type="EMBL" id="BPWL01000007">
    <property type="protein sequence ID" value="GJJ11814.1"/>
    <property type="molecule type" value="Genomic_DNA"/>
</dbReference>
<dbReference type="Proteomes" id="UP001050691">
    <property type="component" value="Unassembled WGS sequence"/>
</dbReference>
<reference evidence="1" key="1">
    <citation type="submission" date="2021-10" db="EMBL/GenBank/DDBJ databases">
        <title>De novo Genome Assembly of Clathrus columnatus (Basidiomycota, Fungi) Using Illumina and Nanopore Sequence Data.</title>
        <authorList>
            <person name="Ogiso-Tanaka E."/>
            <person name="Itagaki H."/>
            <person name="Hosoya T."/>
            <person name="Hosaka K."/>
        </authorList>
    </citation>
    <scope>NUCLEOTIDE SEQUENCE</scope>
    <source>
        <strain evidence="1">MO-923</strain>
    </source>
</reference>
<keyword evidence="2" id="KW-1185">Reference proteome</keyword>
<protein>
    <submittedName>
        <fullName evidence="1">Uncharacterized protein</fullName>
    </submittedName>
</protein>
<proteinExistence type="predicted"/>
<accession>A0AAV5AGK0</accession>
<name>A0AAV5AGK0_9AGAM</name>
<organism evidence="1 2">
    <name type="scientific">Clathrus columnatus</name>
    <dbReference type="NCBI Taxonomy" id="1419009"/>
    <lineage>
        <taxon>Eukaryota</taxon>
        <taxon>Fungi</taxon>
        <taxon>Dikarya</taxon>
        <taxon>Basidiomycota</taxon>
        <taxon>Agaricomycotina</taxon>
        <taxon>Agaricomycetes</taxon>
        <taxon>Phallomycetidae</taxon>
        <taxon>Phallales</taxon>
        <taxon>Clathraceae</taxon>
        <taxon>Clathrus</taxon>
    </lineage>
</organism>
<comment type="caution">
    <text evidence="1">The sequence shown here is derived from an EMBL/GenBank/DDBJ whole genome shotgun (WGS) entry which is preliminary data.</text>
</comment>